<name>A0ABW5QL66_9HYPH</name>
<evidence type="ECO:0000256" key="4">
    <source>
        <dbReference type="ARBA" id="ARBA00022840"/>
    </source>
</evidence>
<protein>
    <submittedName>
        <fullName evidence="6">ABC transporter ATP-binding protein</fullName>
    </submittedName>
</protein>
<dbReference type="SUPFAM" id="SSF52540">
    <property type="entry name" value="P-loop containing nucleoside triphosphate hydrolases"/>
    <property type="match status" value="1"/>
</dbReference>
<evidence type="ECO:0000256" key="2">
    <source>
        <dbReference type="ARBA" id="ARBA00022448"/>
    </source>
</evidence>
<dbReference type="GO" id="GO:0005524">
    <property type="term" value="F:ATP binding"/>
    <property type="evidence" value="ECO:0007669"/>
    <property type="project" value="UniProtKB-KW"/>
</dbReference>
<dbReference type="EMBL" id="JBHUNP010000001">
    <property type="protein sequence ID" value="MFD2648261.1"/>
    <property type="molecule type" value="Genomic_DNA"/>
</dbReference>
<dbReference type="SUPFAM" id="SSF50331">
    <property type="entry name" value="MOP-like"/>
    <property type="match status" value="1"/>
</dbReference>
<evidence type="ECO:0000256" key="1">
    <source>
        <dbReference type="ARBA" id="ARBA00005417"/>
    </source>
</evidence>
<dbReference type="RefSeq" id="WP_386833381.1">
    <property type="nucleotide sequence ID" value="NZ_JBHUNP010000001.1"/>
</dbReference>
<dbReference type="InterPro" id="IPR003593">
    <property type="entry name" value="AAA+_ATPase"/>
</dbReference>
<dbReference type="InterPro" id="IPR027417">
    <property type="entry name" value="P-loop_NTPase"/>
</dbReference>
<evidence type="ECO:0000313" key="6">
    <source>
        <dbReference type="EMBL" id="MFD2648261.1"/>
    </source>
</evidence>
<dbReference type="InterPro" id="IPR013611">
    <property type="entry name" value="Transp-assoc_OB_typ2"/>
</dbReference>
<dbReference type="InterPro" id="IPR008995">
    <property type="entry name" value="Mo/tungstate-bd_C_term_dom"/>
</dbReference>
<dbReference type="InterPro" id="IPR017871">
    <property type="entry name" value="ABC_transporter-like_CS"/>
</dbReference>
<dbReference type="PROSITE" id="PS50893">
    <property type="entry name" value="ABC_TRANSPORTER_2"/>
    <property type="match status" value="1"/>
</dbReference>
<organism evidence="6 7">
    <name type="scientific">Devosia albogilva</name>
    <dbReference type="NCBI Taxonomy" id="429726"/>
    <lineage>
        <taxon>Bacteria</taxon>
        <taxon>Pseudomonadati</taxon>
        <taxon>Pseudomonadota</taxon>
        <taxon>Alphaproteobacteria</taxon>
        <taxon>Hyphomicrobiales</taxon>
        <taxon>Devosiaceae</taxon>
        <taxon>Devosia</taxon>
    </lineage>
</organism>
<dbReference type="Pfam" id="PF08402">
    <property type="entry name" value="TOBE_2"/>
    <property type="match status" value="1"/>
</dbReference>
<dbReference type="Pfam" id="PF00005">
    <property type="entry name" value="ABC_tran"/>
    <property type="match status" value="1"/>
</dbReference>
<keyword evidence="3" id="KW-0547">Nucleotide-binding</keyword>
<dbReference type="InterPro" id="IPR003439">
    <property type="entry name" value="ABC_transporter-like_ATP-bd"/>
</dbReference>
<dbReference type="Gene3D" id="3.40.50.300">
    <property type="entry name" value="P-loop containing nucleotide triphosphate hydrolases"/>
    <property type="match status" value="1"/>
</dbReference>
<comment type="similarity">
    <text evidence="1">Belongs to the ABC transporter superfamily.</text>
</comment>
<evidence type="ECO:0000259" key="5">
    <source>
        <dbReference type="PROSITE" id="PS50893"/>
    </source>
</evidence>
<dbReference type="PROSITE" id="PS00211">
    <property type="entry name" value="ABC_TRANSPORTER_1"/>
    <property type="match status" value="1"/>
</dbReference>
<dbReference type="Proteomes" id="UP001597521">
    <property type="component" value="Unassembled WGS sequence"/>
</dbReference>
<keyword evidence="4 6" id="KW-0067">ATP-binding</keyword>
<gene>
    <name evidence="6" type="ORF">ACFSX5_10705</name>
</gene>
<sequence length="378" mass="41869">MLQKNKGCHMGEPSADGFAVKLKLEGVEKKYGDFQALRPTHLEVKEGEFVTLLGPSGSGKTTLLSLIAGTNYPSGGSISIDGRPATELPAHKRDVGVIFQNYALFPHLTVAENIAFPLRMRGERQEEVQRKCDNVLSAVGLTSFGNRFPSELSGGQQQRVAFARCVVYEPSVILMDEPLGALDKRLRDSMQDEIRRLHKALGTTVVYITHDQTEALTLSDRICLMKDGEIVQSGAPSDLYFRPNSRFAAEFFGEANLYPYEAEGSGASNVAHVKDLGAVSPQAPEQGTSGWMMIRPQCLQLDPETPHDELRTCRVSDIRQVGFYTQFHLTLDQGGASIILQRLSDVSSLSRWHIGQSVTVGWNWRDVAFFSEERERHA</sequence>
<comment type="caution">
    <text evidence="6">The sequence shown here is derived from an EMBL/GenBank/DDBJ whole genome shotgun (WGS) entry which is preliminary data.</text>
</comment>
<keyword evidence="7" id="KW-1185">Reference proteome</keyword>
<feature type="domain" description="ABC transporter" evidence="5">
    <location>
        <begin position="22"/>
        <end position="252"/>
    </location>
</feature>
<accession>A0ABW5QL66</accession>
<dbReference type="PANTHER" id="PTHR42781">
    <property type="entry name" value="SPERMIDINE/PUTRESCINE IMPORT ATP-BINDING PROTEIN POTA"/>
    <property type="match status" value="1"/>
</dbReference>
<evidence type="ECO:0000256" key="3">
    <source>
        <dbReference type="ARBA" id="ARBA00022741"/>
    </source>
</evidence>
<evidence type="ECO:0000313" key="7">
    <source>
        <dbReference type="Proteomes" id="UP001597521"/>
    </source>
</evidence>
<dbReference type="InterPro" id="IPR050093">
    <property type="entry name" value="ABC_SmlMolc_Importer"/>
</dbReference>
<reference evidence="7" key="1">
    <citation type="journal article" date="2019" name="Int. J. Syst. Evol. Microbiol.">
        <title>The Global Catalogue of Microorganisms (GCM) 10K type strain sequencing project: providing services to taxonomists for standard genome sequencing and annotation.</title>
        <authorList>
            <consortium name="The Broad Institute Genomics Platform"/>
            <consortium name="The Broad Institute Genome Sequencing Center for Infectious Disease"/>
            <person name="Wu L."/>
            <person name="Ma J."/>
        </authorList>
    </citation>
    <scope>NUCLEOTIDE SEQUENCE [LARGE SCALE GENOMIC DNA]</scope>
    <source>
        <strain evidence="7">CCM 7427</strain>
    </source>
</reference>
<keyword evidence="2" id="KW-0813">Transport</keyword>
<dbReference type="PANTHER" id="PTHR42781:SF4">
    <property type="entry name" value="SPERMIDINE_PUTRESCINE IMPORT ATP-BINDING PROTEIN POTA"/>
    <property type="match status" value="1"/>
</dbReference>
<proteinExistence type="inferred from homology"/>
<dbReference type="SMART" id="SM00382">
    <property type="entry name" value="AAA"/>
    <property type="match status" value="1"/>
</dbReference>